<keyword evidence="6 8" id="KW-0648">Protein biosynthesis</keyword>
<dbReference type="SUPFAM" id="SSF50447">
    <property type="entry name" value="Translation proteins"/>
    <property type="match status" value="2"/>
</dbReference>
<dbReference type="PROSITE" id="PS51722">
    <property type="entry name" value="G_TR_2"/>
    <property type="match status" value="1"/>
</dbReference>
<name>A0ABU3YBA3_9SPHN</name>
<feature type="binding site" evidence="8">
    <location>
        <begin position="413"/>
        <end position="420"/>
    </location>
    <ligand>
        <name>GTP</name>
        <dbReference type="ChEBI" id="CHEBI:37565"/>
    </ligand>
</feature>
<feature type="compositionally biased region" description="Basic and acidic residues" evidence="10">
    <location>
        <begin position="89"/>
        <end position="138"/>
    </location>
</feature>
<evidence type="ECO:0000313" key="12">
    <source>
        <dbReference type="EMBL" id="MDV3458674.1"/>
    </source>
</evidence>
<accession>A0ABU3YBA3</accession>
<dbReference type="InterPro" id="IPR006847">
    <property type="entry name" value="IF2_N"/>
</dbReference>
<evidence type="ECO:0000256" key="6">
    <source>
        <dbReference type="ARBA" id="ARBA00022917"/>
    </source>
</evidence>
<dbReference type="PANTHER" id="PTHR43381:SF5">
    <property type="entry name" value="TR-TYPE G DOMAIN-CONTAINING PROTEIN"/>
    <property type="match status" value="1"/>
</dbReference>
<evidence type="ECO:0000256" key="3">
    <source>
        <dbReference type="ARBA" id="ARBA00022490"/>
    </source>
</evidence>
<dbReference type="InterPro" id="IPR015760">
    <property type="entry name" value="TIF_IF2"/>
</dbReference>
<evidence type="ECO:0000313" key="13">
    <source>
        <dbReference type="Proteomes" id="UP001273531"/>
    </source>
</evidence>
<evidence type="ECO:0000256" key="4">
    <source>
        <dbReference type="ARBA" id="ARBA00022540"/>
    </source>
</evidence>
<evidence type="ECO:0000259" key="11">
    <source>
        <dbReference type="PROSITE" id="PS51722"/>
    </source>
</evidence>
<dbReference type="Pfam" id="PF04760">
    <property type="entry name" value="IF2_N"/>
    <property type="match status" value="1"/>
</dbReference>
<dbReference type="PANTHER" id="PTHR43381">
    <property type="entry name" value="TRANSLATION INITIATION FACTOR IF-2-RELATED"/>
    <property type="match status" value="1"/>
</dbReference>
<evidence type="ECO:0000256" key="9">
    <source>
        <dbReference type="RuleBase" id="RU000644"/>
    </source>
</evidence>
<dbReference type="NCBIfam" id="TIGR00231">
    <property type="entry name" value="small_GTP"/>
    <property type="match status" value="1"/>
</dbReference>
<keyword evidence="3 8" id="KW-0963">Cytoplasm</keyword>
<comment type="subcellular location">
    <subcellularLocation>
        <location evidence="8">Cytoplasm</location>
    </subcellularLocation>
</comment>
<dbReference type="HAMAP" id="MF_00100_B">
    <property type="entry name" value="IF_2_B"/>
    <property type="match status" value="1"/>
</dbReference>
<dbReference type="CDD" id="cd01887">
    <property type="entry name" value="IF2_eIF5B"/>
    <property type="match status" value="1"/>
</dbReference>
<dbReference type="InterPro" id="IPR005225">
    <property type="entry name" value="Small_GTP-bd"/>
</dbReference>
<dbReference type="PROSITE" id="PS01176">
    <property type="entry name" value="IF2"/>
    <property type="match status" value="1"/>
</dbReference>
<dbReference type="InterPro" id="IPR000795">
    <property type="entry name" value="T_Tr_GTP-bd_dom"/>
</dbReference>
<dbReference type="CDD" id="cd03692">
    <property type="entry name" value="mtIF2_IVc"/>
    <property type="match status" value="1"/>
</dbReference>
<comment type="caution">
    <text evidence="8">Lacks conserved residue(s) required for the propagation of feature annotation.</text>
</comment>
<keyword evidence="13" id="KW-1185">Reference proteome</keyword>
<feature type="binding site" evidence="8">
    <location>
        <begin position="514"/>
        <end position="517"/>
    </location>
    <ligand>
        <name>GTP</name>
        <dbReference type="ChEBI" id="CHEBI:37565"/>
    </ligand>
</feature>
<feature type="domain" description="Tr-type G" evidence="11">
    <location>
        <begin position="404"/>
        <end position="574"/>
    </location>
</feature>
<dbReference type="InterPro" id="IPR036925">
    <property type="entry name" value="TIF_IF2_dom3_sf"/>
</dbReference>
<feature type="compositionally biased region" description="Low complexity" evidence="10">
    <location>
        <begin position="225"/>
        <end position="239"/>
    </location>
</feature>
<dbReference type="InterPro" id="IPR000178">
    <property type="entry name" value="TF_IF2_bacterial-like"/>
</dbReference>
<dbReference type="InterPro" id="IPR027417">
    <property type="entry name" value="P-loop_NTPase"/>
</dbReference>
<feature type="compositionally biased region" description="Basic and acidic residues" evidence="10">
    <location>
        <begin position="1"/>
        <end position="10"/>
    </location>
</feature>
<dbReference type="InterPro" id="IPR044145">
    <property type="entry name" value="IF2_II"/>
</dbReference>
<dbReference type="NCBIfam" id="TIGR00487">
    <property type="entry name" value="IF-2"/>
    <property type="match status" value="1"/>
</dbReference>
<feature type="compositionally biased region" description="Pro residues" evidence="10">
    <location>
        <begin position="213"/>
        <end position="224"/>
    </location>
</feature>
<dbReference type="Proteomes" id="UP001273531">
    <property type="component" value="Unassembled WGS sequence"/>
</dbReference>
<feature type="compositionally biased region" description="Pro residues" evidence="10">
    <location>
        <begin position="150"/>
        <end position="186"/>
    </location>
</feature>
<dbReference type="EMBL" id="JAWJEJ010000002">
    <property type="protein sequence ID" value="MDV3458674.1"/>
    <property type="molecule type" value="Genomic_DNA"/>
</dbReference>
<dbReference type="RefSeq" id="WP_317227852.1">
    <property type="nucleotide sequence ID" value="NZ_JAWJEJ010000002.1"/>
</dbReference>
<dbReference type="Pfam" id="PF08364">
    <property type="entry name" value="IF2_assoc"/>
    <property type="match status" value="1"/>
</dbReference>
<comment type="function">
    <text evidence="8 9">One of the essential components for the initiation of protein synthesis. Protects formylmethionyl-tRNA from spontaneous hydrolysis and promotes its binding to the 30S ribosomal subunits. Also involved in the hydrolysis of GTP during the formation of the 70S ribosomal complex.</text>
</comment>
<evidence type="ECO:0000256" key="1">
    <source>
        <dbReference type="ARBA" id="ARBA00007733"/>
    </source>
</evidence>
<dbReference type="GO" id="GO:0003743">
    <property type="term" value="F:translation initiation factor activity"/>
    <property type="evidence" value="ECO:0007669"/>
    <property type="project" value="UniProtKB-KW"/>
</dbReference>
<evidence type="ECO:0000256" key="5">
    <source>
        <dbReference type="ARBA" id="ARBA00022741"/>
    </source>
</evidence>
<keyword evidence="5 8" id="KW-0547">Nucleotide-binding</keyword>
<feature type="compositionally biased region" description="Basic and acidic residues" evidence="10">
    <location>
        <begin position="255"/>
        <end position="274"/>
    </location>
</feature>
<evidence type="ECO:0000256" key="8">
    <source>
        <dbReference type="HAMAP-Rule" id="MF_00100"/>
    </source>
</evidence>
<dbReference type="CDD" id="cd03702">
    <property type="entry name" value="IF2_mtIF2_II"/>
    <property type="match status" value="1"/>
</dbReference>
<sequence>MSDTENEKPKLGMRAPLGLKRTVETGKVKQSFSHGRSNTVVVEVKRRRVLGPQGAPQEDATPQAAPEPVAAPPVQQAPAPAPRVSNETAQERQSRLLREADEQRMQALEDARRREERARAEAAEAEVRRVEERARAEAEAAAAPKVEEPAPAPAPEKAPEPKPAPAPAAAPAPTPAPAPAPAPVARPQPVALQLDTSRPAPRLFTPVQRPEIPKPQPKPEPAPQARPAAAAPAPSAGSPAPRPAPSGGTGLAPRRPAEPPRPQQRDRKADDRRQSGKLTVNRALGDNDGARARSLAALKRAREKEHRRSYGGGSREPQAKQVRDVVVPEAITVQELANRMAEKGADLVKTLFKMGSPVTMTQTIDQDTAELLVTEFGHNIVRVSDADIDLATDTVEDAEDTLQPRAPVVTIMGHVDHGKTSLLDALRGTDVVKGEAGGITQHIGAYQVTLKDKSKVTFLDTPGHEAFSEMRARGANVTDIVVLVVAANDGLMPQTIEAINHTKAAGVPMIVAINKVDLDSANPQRVRERLLEHEVMVEEMGGEVQDVEVSALKKTGLDQLIEKIQLQAELLELRANPNREAEGTVIEAKLDKGRGPVATILVNRGTLKVGDVFVVGAESGKIRALVDDKGRQLKEAGPAMPVEILGLSGVPMAGDPLQVVENEARAREVAEYRAGVIQTKRTTNAPASLESMFSALKDKQAQEYPLVVKADTQGTVEAIVAAINKISTDLIRARVLHSGVGGITESDVTLAGASGAPIIGFNVRPNAKAREIADRNKVAFKYYDVIYELTDEIRAGMAGQLGPEAFETVVGRAEIKEVFSAGKHGKAAGLLVTEGVIRKALKARITRDDVIIYQGEIASLRRFKDDVAEVRAGLECGVTFSQNFTDIKSGDYLETFEVEMRERTL</sequence>
<dbReference type="Gene3D" id="3.40.50.10050">
    <property type="entry name" value="Translation initiation factor IF- 2, domain 3"/>
    <property type="match status" value="1"/>
</dbReference>
<feature type="compositionally biased region" description="Polar residues" evidence="10">
    <location>
        <begin position="28"/>
        <end position="40"/>
    </location>
</feature>
<dbReference type="Pfam" id="PF00009">
    <property type="entry name" value="GTP_EFTU"/>
    <property type="match status" value="1"/>
</dbReference>
<dbReference type="SUPFAM" id="SSF52540">
    <property type="entry name" value="P-loop containing nucleoside triphosphate hydrolases"/>
    <property type="match status" value="1"/>
</dbReference>
<feature type="binding site" evidence="8">
    <location>
        <begin position="460"/>
        <end position="464"/>
    </location>
    <ligand>
        <name>GTP</name>
        <dbReference type="ChEBI" id="CHEBI:37565"/>
    </ligand>
</feature>
<comment type="similarity">
    <text evidence="1 8 9">Belongs to the TRAFAC class translation factor GTPase superfamily. Classic translation factor GTPase family. IF-2 subfamily.</text>
</comment>
<evidence type="ECO:0000256" key="7">
    <source>
        <dbReference type="ARBA" id="ARBA00023134"/>
    </source>
</evidence>
<evidence type="ECO:0000256" key="10">
    <source>
        <dbReference type="SAM" id="MobiDB-lite"/>
    </source>
</evidence>
<dbReference type="SUPFAM" id="SSF52156">
    <property type="entry name" value="Initiation factor IF2/eIF5b, domain 3"/>
    <property type="match status" value="1"/>
</dbReference>
<keyword evidence="7 8" id="KW-0342">GTP-binding</keyword>
<feature type="compositionally biased region" description="Low complexity" evidence="10">
    <location>
        <begin position="60"/>
        <end position="78"/>
    </location>
</feature>
<comment type="caution">
    <text evidence="12">The sequence shown here is derived from an EMBL/GenBank/DDBJ whole genome shotgun (WGS) entry which is preliminary data.</text>
</comment>
<evidence type="ECO:0000256" key="2">
    <source>
        <dbReference type="ARBA" id="ARBA00020675"/>
    </source>
</evidence>
<dbReference type="InterPro" id="IPR009000">
    <property type="entry name" value="Transl_B-barrel_sf"/>
</dbReference>
<protein>
    <recommendedName>
        <fullName evidence="2 8">Translation initiation factor IF-2</fullName>
    </recommendedName>
</protein>
<organism evidence="12 13">
    <name type="scientific">Sphingomonas agrestis</name>
    <dbReference type="NCBI Taxonomy" id="3080540"/>
    <lineage>
        <taxon>Bacteria</taxon>
        <taxon>Pseudomonadati</taxon>
        <taxon>Pseudomonadota</taxon>
        <taxon>Alphaproteobacteria</taxon>
        <taxon>Sphingomonadales</taxon>
        <taxon>Sphingomonadaceae</taxon>
        <taxon>Sphingomonas</taxon>
    </lineage>
</organism>
<proteinExistence type="inferred from homology"/>
<reference evidence="12 13" key="1">
    <citation type="submission" date="2023-10" db="EMBL/GenBank/DDBJ databases">
        <title>Sphingomonas sp. HF-S4 16S ribosomal RNA gene Genome sequencing and assembly.</title>
        <authorList>
            <person name="Lee H."/>
        </authorList>
    </citation>
    <scope>NUCLEOTIDE SEQUENCE [LARGE SCALE GENOMIC DNA]</scope>
    <source>
        <strain evidence="12 13">HF-S4</strain>
    </source>
</reference>
<dbReference type="InterPro" id="IPR023115">
    <property type="entry name" value="TIF_IF2_dom3"/>
</dbReference>
<feature type="region of interest" description="Disordered" evidence="10">
    <location>
        <begin position="1"/>
        <end position="320"/>
    </location>
</feature>
<dbReference type="Pfam" id="PF22042">
    <property type="entry name" value="EF-G_D2"/>
    <property type="match status" value="1"/>
</dbReference>
<dbReference type="InterPro" id="IPR053905">
    <property type="entry name" value="EF-G-like_DII"/>
</dbReference>
<dbReference type="Gene3D" id="3.40.50.300">
    <property type="entry name" value="P-loop containing nucleotide triphosphate hydrolases"/>
    <property type="match status" value="1"/>
</dbReference>
<dbReference type="Gene3D" id="2.40.30.10">
    <property type="entry name" value="Translation factors"/>
    <property type="match status" value="2"/>
</dbReference>
<dbReference type="InterPro" id="IPR013575">
    <property type="entry name" value="IF2_assoc_dom_bac"/>
</dbReference>
<keyword evidence="4 8" id="KW-0396">Initiation factor</keyword>
<gene>
    <name evidence="8 12" type="primary">infB</name>
    <name evidence="12" type="ORF">RZN05_16875</name>
</gene>
<dbReference type="Pfam" id="PF11987">
    <property type="entry name" value="IF-2"/>
    <property type="match status" value="1"/>
</dbReference>